<dbReference type="EMBL" id="SRYB01000013">
    <property type="protein sequence ID" value="TGY78470.1"/>
    <property type="molecule type" value="Genomic_DNA"/>
</dbReference>
<evidence type="ECO:0000313" key="2">
    <source>
        <dbReference type="Proteomes" id="UP000306319"/>
    </source>
</evidence>
<protein>
    <submittedName>
        <fullName evidence="1">Glycerol-3-phosphate dehydrogenase subunit GlpB</fullName>
        <ecNumber evidence="1">1.1.5.3</ecNumber>
    </submittedName>
</protein>
<comment type="caution">
    <text evidence="1">The sequence shown here is derived from an EMBL/GenBank/DDBJ whole genome shotgun (WGS) entry which is preliminary data.</text>
</comment>
<sequence length="437" mass="48531">MNPHTTRRRFPNNTKVVARFKFIDMKYDNIIIGGGLSGLVCGIESARSGRKTAIVSAGQSALHFWSGSFEFLCNEDSRIVIDHPLERAERLDESHPYRKIGVSNVSKLLDRVLPLLREAGIKVNGSLERNHYRLTPFGYSRPAWLTLDEYLSFQSPSELKGKRAAIVNIYSYLDFYPRFLALGLSKLDVECVTASVNVPQLDILRKSTTEMRATNMSRFLTDSAVDDLAREVNRVSSDCDMVIMPAVLGIFDDEPVNRLRRGVDRPVFFVATTPASVPGVRCQLSLRDYFTSLGGTYMPGDTVVGGEISDGRIRKIYTSNFGSIPLIAENYVICTGSFFGHGLIANMDKIYEPVFGLDLNAPDDRTEWYDKNFYASQPYMGYGVVTDEKFRPMKEGKVIENLYATGALLSGFNALKEGSGAGITLATALHAASCITR</sequence>
<dbReference type="Proteomes" id="UP000306319">
    <property type="component" value="Unassembled WGS sequence"/>
</dbReference>
<keyword evidence="2" id="KW-1185">Reference proteome</keyword>
<reference evidence="1" key="1">
    <citation type="submission" date="2019-04" db="EMBL/GenBank/DDBJ databases">
        <title>Microbes associate with the intestines of laboratory mice.</title>
        <authorList>
            <person name="Navarre W."/>
            <person name="Wong E."/>
            <person name="Huang K."/>
            <person name="Tropini C."/>
            <person name="Ng K."/>
            <person name="Yu B."/>
        </authorList>
    </citation>
    <scope>NUCLEOTIDE SEQUENCE</scope>
    <source>
        <strain evidence="1">NM04_E33</strain>
    </source>
</reference>
<dbReference type="EC" id="1.1.5.3" evidence="1"/>
<keyword evidence="1" id="KW-0560">Oxidoreductase</keyword>
<gene>
    <name evidence="1" type="primary">glpB</name>
    <name evidence="1" type="ORF">E5331_10285</name>
</gene>
<accession>A0AC61RFG0</accession>
<organism evidence="1 2">
    <name type="scientific">Lepagella muris</name>
    <dbReference type="NCBI Taxonomy" id="3032870"/>
    <lineage>
        <taxon>Bacteria</taxon>
        <taxon>Pseudomonadati</taxon>
        <taxon>Bacteroidota</taxon>
        <taxon>Bacteroidia</taxon>
        <taxon>Bacteroidales</taxon>
        <taxon>Muribaculaceae</taxon>
        <taxon>Lepagella</taxon>
    </lineage>
</organism>
<proteinExistence type="predicted"/>
<name>A0AC61RFG0_9BACT</name>
<evidence type="ECO:0000313" key="1">
    <source>
        <dbReference type="EMBL" id="TGY78470.1"/>
    </source>
</evidence>